<proteinExistence type="predicted"/>
<comment type="caution">
    <text evidence="1">The sequence shown here is derived from an EMBL/GenBank/DDBJ whole genome shotgun (WGS) entry which is preliminary data.</text>
</comment>
<accession>A0A1Y2CHK0</accession>
<organism evidence="1 2">
    <name type="scientific">Rhizoclosmatium globosum</name>
    <dbReference type="NCBI Taxonomy" id="329046"/>
    <lineage>
        <taxon>Eukaryota</taxon>
        <taxon>Fungi</taxon>
        <taxon>Fungi incertae sedis</taxon>
        <taxon>Chytridiomycota</taxon>
        <taxon>Chytridiomycota incertae sedis</taxon>
        <taxon>Chytridiomycetes</taxon>
        <taxon>Chytridiales</taxon>
        <taxon>Chytriomycetaceae</taxon>
        <taxon>Rhizoclosmatium</taxon>
    </lineage>
</organism>
<dbReference type="Proteomes" id="UP000193642">
    <property type="component" value="Unassembled WGS sequence"/>
</dbReference>
<evidence type="ECO:0000313" key="1">
    <source>
        <dbReference type="EMBL" id="ORY46387.1"/>
    </source>
</evidence>
<gene>
    <name evidence="1" type="ORF">BCR33DRAFT_764752</name>
</gene>
<reference evidence="1 2" key="1">
    <citation type="submission" date="2016-07" db="EMBL/GenBank/DDBJ databases">
        <title>Pervasive Adenine N6-methylation of Active Genes in Fungi.</title>
        <authorList>
            <consortium name="DOE Joint Genome Institute"/>
            <person name="Mondo S.J."/>
            <person name="Dannebaum R.O."/>
            <person name="Kuo R.C."/>
            <person name="Labutti K."/>
            <person name="Haridas S."/>
            <person name="Kuo A."/>
            <person name="Salamov A."/>
            <person name="Ahrendt S.R."/>
            <person name="Lipzen A."/>
            <person name="Sullivan W."/>
            <person name="Andreopoulos W.B."/>
            <person name="Clum A."/>
            <person name="Lindquist E."/>
            <person name="Daum C."/>
            <person name="Ramamoorthy G.K."/>
            <person name="Gryganskyi A."/>
            <person name="Culley D."/>
            <person name="Magnuson J.K."/>
            <person name="James T.Y."/>
            <person name="O'Malley M.A."/>
            <person name="Stajich J.E."/>
            <person name="Spatafora J.W."/>
            <person name="Visel A."/>
            <person name="Grigoriev I.V."/>
        </authorList>
    </citation>
    <scope>NUCLEOTIDE SEQUENCE [LARGE SCALE GENOMIC DNA]</scope>
    <source>
        <strain evidence="1 2">JEL800</strain>
    </source>
</reference>
<protein>
    <submittedName>
        <fullName evidence="1">Uncharacterized protein</fullName>
    </submittedName>
</protein>
<name>A0A1Y2CHK0_9FUNG</name>
<evidence type="ECO:0000313" key="2">
    <source>
        <dbReference type="Proteomes" id="UP000193642"/>
    </source>
</evidence>
<keyword evidence="2" id="KW-1185">Reference proteome</keyword>
<dbReference type="EMBL" id="MCGO01000016">
    <property type="protein sequence ID" value="ORY46387.1"/>
    <property type="molecule type" value="Genomic_DNA"/>
</dbReference>
<dbReference type="AlphaFoldDB" id="A0A1Y2CHK0"/>
<sequence>MSNTINALLNELDEFLIDSPEAARQPLLLKPKPPTTPTTFSRLIPKTHRRIRCTGTRRGRPAQQFKCLHSSAAIASIPRPTIKPLLAEKMRQDTIQEQALSQPSNRNRLPKGMDMPPSPVAIRSSMLQQSMPPPIYLSRTMSSNGAPAPNQTFNMLLSILEHLMFDLAGPVSTTICQLPNEAHLCHLPLFTKMLNSSNLRDQCLAHPRNLTLIQSKREKNWIHCITITTNNNNCNYNNKWNSSTKMKKSWLFVQNSRKQRWNLAFVQN</sequence>